<dbReference type="Pfam" id="PF00041">
    <property type="entry name" value="fn3"/>
    <property type="match status" value="1"/>
</dbReference>
<dbReference type="InterPro" id="IPR005135">
    <property type="entry name" value="Endo/exonuclease/phosphatase"/>
</dbReference>
<dbReference type="SUPFAM" id="SSF52540">
    <property type="entry name" value="P-loop containing nucleoside triphosphate hydrolases"/>
    <property type="match status" value="1"/>
</dbReference>
<feature type="coiled-coil region" evidence="2">
    <location>
        <begin position="1788"/>
        <end position="1815"/>
    </location>
</feature>
<dbReference type="CDD" id="cd09076">
    <property type="entry name" value="L1-EN"/>
    <property type="match status" value="1"/>
</dbReference>
<dbReference type="SUPFAM" id="SSF56219">
    <property type="entry name" value="DNase I-like"/>
    <property type="match status" value="1"/>
</dbReference>
<dbReference type="SUPFAM" id="SSF49265">
    <property type="entry name" value="Fibronectin type III"/>
    <property type="match status" value="1"/>
</dbReference>
<dbReference type="InterPro" id="IPR036034">
    <property type="entry name" value="PDZ_sf"/>
</dbReference>
<dbReference type="PANTHER" id="PTHR31594">
    <property type="entry name" value="AIG1-TYPE G DOMAIN-CONTAINING PROTEIN"/>
    <property type="match status" value="1"/>
</dbReference>
<evidence type="ECO:0000313" key="7">
    <source>
        <dbReference type="Proteomes" id="UP001497482"/>
    </source>
</evidence>
<dbReference type="InterPro" id="IPR036691">
    <property type="entry name" value="Endo/exonu/phosph_ase_sf"/>
</dbReference>
<dbReference type="SUPFAM" id="SSF56672">
    <property type="entry name" value="DNA/RNA polymerases"/>
    <property type="match status" value="1"/>
</dbReference>
<organism evidence="6 7">
    <name type="scientific">Knipowitschia caucasica</name>
    <name type="common">Caucasian dwarf goby</name>
    <name type="synonym">Pomatoschistus caucasicus</name>
    <dbReference type="NCBI Taxonomy" id="637954"/>
    <lineage>
        <taxon>Eukaryota</taxon>
        <taxon>Metazoa</taxon>
        <taxon>Chordata</taxon>
        <taxon>Craniata</taxon>
        <taxon>Vertebrata</taxon>
        <taxon>Euteleostomi</taxon>
        <taxon>Actinopterygii</taxon>
        <taxon>Neopterygii</taxon>
        <taxon>Teleostei</taxon>
        <taxon>Neoteleostei</taxon>
        <taxon>Acanthomorphata</taxon>
        <taxon>Gobiaria</taxon>
        <taxon>Gobiiformes</taxon>
        <taxon>Gobioidei</taxon>
        <taxon>Gobiidae</taxon>
        <taxon>Gobiinae</taxon>
        <taxon>Knipowitschia</taxon>
    </lineage>
</organism>
<keyword evidence="1" id="KW-0342">GTP-binding</keyword>
<comment type="similarity">
    <text evidence="1">Belongs to the TRAFAC class TrmE-Era-EngA-EngB-Septin-like GTPase superfamily. Septin GTPase family.</text>
</comment>
<gene>
    <name evidence="6" type="ORF">KC01_LOCUS19468</name>
</gene>
<evidence type="ECO:0008006" key="8">
    <source>
        <dbReference type="Google" id="ProtNLM"/>
    </source>
</evidence>
<dbReference type="EMBL" id="OZ035841">
    <property type="protein sequence ID" value="CAL1589859.1"/>
    <property type="molecule type" value="Genomic_DNA"/>
</dbReference>
<evidence type="ECO:0000256" key="2">
    <source>
        <dbReference type="SAM" id="Coils"/>
    </source>
</evidence>
<dbReference type="InterPro" id="IPR036116">
    <property type="entry name" value="FN3_sf"/>
</dbReference>
<dbReference type="Gene3D" id="3.40.50.300">
    <property type="entry name" value="P-loop containing nucleotide triphosphate hydrolases"/>
    <property type="match status" value="1"/>
</dbReference>
<keyword evidence="1" id="KW-0547">Nucleotide-binding</keyword>
<feature type="domain" description="Reverse transcriptase" evidence="5">
    <location>
        <begin position="690"/>
        <end position="943"/>
    </location>
</feature>
<sequence length="1971" mass="219130">MYFSQYTSDGSFKLKQSYDNHSGRPQLSLSYLRTRALLWFSPGGGSSGGSGFGLEVGLVVGLEVALEVGLKVGLVVGLEVALEVGLKVGLVVGLEVALEVGLEDPQKQPLRAARGPPVAAPDSGMERATYAHAQVHLSGGAPWGFTLKGGLEHGEPLAITKTARPLVWSSSSQDEDALTDQERFRLKKLLSKVRAQVASSLNINGCRDRAKRAALFQFLQMKGVDVVLLQETHSTAEIESDWRREWGGQLVLSHGSASSAGVSVLFSRRCLPVSVETEEVVAGRLLLVRAQLETTTVTFVCVYLPCTGAQRVLMMDTLCECIRDCTDSGDVLFVAGDWNCTVEPQQDRNHPEPHPASSLRLRRLLEVHSLEDVWRTLHPGVREYTWSHCKDNALSLARLDRVYVPGHQLSMCTAAHISPVGISDHSFIVCVIRVSNVRVGSAYWHFNNSLLLDKMFVCAFKVFWESHQRCKAHFVSLQRWWDYGKVQIRQLCQEYTHGVTRDRARLVKELETTVVELQRLAASTGERGCLQSLKVQKSALASLLGTSAQGALVRSRHMDLTQMDVPSQFFFSLEVKNGQKRIIQSLRSDGGRLITDSAEVRSFAAGFYEHLYSSELRPGSVMGGRFGDGLPQVSDEDNMKLEAPLTLADLGSAVGSLKPGRAPGIDGLSADFYKAFWDVLGPDLLEVFMDSLESGRLPLSCRRAVLTLLPKKGDLQLLKNWRPVSLLCMDYKILSKVLASRLRGVMASVIHVDQTYCVPSRLIGDNIALIRDVLEVSGSLGINLGLISIDQEKAFDRVEHQYLWQTMAAFGFSPGFIAHIRTLYCDVMSVLKVNGGLSAPFSVGRGIRQGCSLSGMLYSLSIEPLLHRLRADLQGVLLPGARPFKVSAYADDLIVFVNSQRDVEVLADTVQVFGQVSSSRVNWSKSSATLLGEGITLWDHEKLKEDMTERPQPNSEFEIVASESISDKSSSLGVEASLKASFLGGLVKVDGSAKYLKDTRTSKQQARVTLKYKTTTRFRELTMNQLGTGNIKHPYVFEKGLATHVVTAILYGAQAFFVFDRELSDSENIQDIQGKLQVVIKKIPCISIEGEGSLKMEDKDREKVNKFSCKFHGDFNLPQSPMTFEDAVKVYKDLPKLLGPDGEKAVPVTVWLLPLTELDSTAAQLVRQISVGLVLEVEKTLEHLADLDMKCQDVLKSAVLQQFPQISTKIRTFMRLCSQFNLELQGVLAQKLPAIRGGGENEAELAEILKKRAAFPFSYDCLNQWVSCKVKEINLIKAFTNMMKHTEVLSSQDDLDATTHNIKYAVCFVFTSLETEEEYLSALDQYLKGISLDQSSSRPKDLEKQQWYSHKDVREAVRTKVKLFADFAEANKDKKDVKFMAVAFKDETQKGSTIYTYEDGFEVSDDFVPPSKPEVKVDVVTHNSVTLRVSAPTWGAEAVTSYRLEYRENKESSANGELQQQSVENTGLTTVTGLNPDTEYTFRLRALTEMGQGPMKELTDKTCPAPEGPRRLADEVRKTCEVIETKGSLEILKVPLQKDEMNIPGCARFNFGSEVQGKKICTIMVMGATGAGKSTLINGMINYILGVQWTDKYRFKLVVEEEKCQSHSQTSEVIVYKVNFDEGFMIDYSLNIIDTPGFGDTRGIKRDHQITEQIRNLFSDSHGVDVIHTVCFVAQSALARLSATQRYVFDSVLSIFGKDVAENLRVLVTFADGQLPPVLEAITAAEVPCPKDDDGKPAHYKFNNSALFAENQSSVVGFDEMFWNMGKASMRSFFNALDKTEPKSLTLTKEVLRERKQLEETVEDLQSKINEGLAQQDEILQIQEQIKKHEAEIERNKDFEEATAAINRLGEIALRPNPLSAPDYIDMMIESEKNQKKAGWKQRVKGLEEQKQKAEILKKVGCGKRLLTKTNSEQQEPEEPEEQEKQGKPGEQGEPGELEEQGEPEEPEEQGEPEEPEEQGEPGEQGKCKTI</sequence>
<dbReference type="CDD" id="cd00063">
    <property type="entry name" value="FN3"/>
    <property type="match status" value="1"/>
</dbReference>
<keyword evidence="7" id="KW-1185">Reference proteome</keyword>
<dbReference type="Pfam" id="PF00078">
    <property type="entry name" value="RVT_1"/>
    <property type="match status" value="1"/>
</dbReference>
<dbReference type="SMART" id="SM00060">
    <property type="entry name" value="FN3"/>
    <property type="match status" value="1"/>
</dbReference>
<dbReference type="InterPro" id="IPR043502">
    <property type="entry name" value="DNA/RNA_pol_sf"/>
</dbReference>
<dbReference type="PROSITE" id="PS50878">
    <property type="entry name" value="RT_POL"/>
    <property type="match status" value="1"/>
</dbReference>
<proteinExistence type="inferred from homology"/>
<feature type="domain" description="Fibronectin type-III" evidence="4">
    <location>
        <begin position="1409"/>
        <end position="1506"/>
    </location>
</feature>
<evidence type="ECO:0000259" key="5">
    <source>
        <dbReference type="PROSITE" id="PS50878"/>
    </source>
</evidence>
<dbReference type="InterPro" id="IPR040581">
    <property type="entry name" value="Thioredoxin_11"/>
</dbReference>
<dbReference type="InterPro" id="IPR048997">
    <property type="entry name" value="Stonustoxin-like_helical"/>
</dbReference>
<evidence type="ECO:0000313" key="6">
    <source>
        <dbReference type="EMBL" id="CAL1589859.1"/>
    </source>
</evidence>
<dbReference type="Gene3D" id="3.60.10.10">
    <property type="entry name" value="Endonuclease/exonuclease/phosphatase"/>
    <property type="match status" value="1"/>
</dbReference>
<dbReference type="Pfam" id="PF00735">
    <property type="entry name" value="Septin"/>
    <property type="match status" value="1"/>
</dbReference>
<keyword evidence="2" id="KW-0175">Coiled coil</keyword>
<feature type="compositionally biased region" description="Acidic residues" evidence="3">
    <location>
        <begin position="1934"/>
        <end position="1961"/>
    </location>
</feature>
<evidence type="ECO:0000256" key="3">
    <source>
        <dbReference type="SAM" id="MobiDB-lite"/>
    </source>
</evidence>
<dbReference type="Gene3D" id="2.60.40.10">
    <property type="entry name" value="Immunoglobulins"/>
    <property type="match status" value="1"/>
</dbReference>
<dbReference type="InterPro" id="IPR052090">
    <property type="entry name" value="Cytolytic_pore-forming_toxin"/>
</dbReference>
<dbReference type="CDD" id="cd01650">
    <property type="entry name" value="RT_nLTR_like"/>
    <property type="match status" value="1"/>
</dbReference>
<dbReference type="PROSITE" id="PS50853">
    <property type="entry name" value="FN3"/>
    <property type="match status" value="1"/>
</dbReference>
<name>A0AAV2KJT2_KNICA</name>
<dbReference type="Pfam" id="PF18078">
    <property type="entry name" value="Thioredoxin_11"/>
    <property type="match status" value="1"/>
</dbReference>
<dbReference type="InterPro" id="IPR030379">
    <property type="entry name" value="G_SEPTIN_dom"/>
</dbReference>
<dbReference type="GO" id="GO:0005525">
    <property type="term" value="F:GTP binding"/>
    <property type="evidence" value="ECO:0007669"/>
    <property type="project" value="UniProtKB-KW"/>
</dbReference>
<dbReference type="Pfam" id="PF03372">
    <property type="entry name" value="Exo_endo_phos"/>
    <property type="match status" value="1"/>
</dbReference>
<protein>
    <recommendedName>
        <fullName evidence="8">Fibronectin type-III domain-containing protein</fullName>
    </recommendedName>
</protein>
<dbReference type="Pfam" id="PF21109">
    <property type="entry name" value="Stonustoxin_helical"/>
    <property type="match status" value="1"/>
</dbReference>
<reference evidence="6 7" key="1">
    <citation type="submission" date="2024-04" db="EMBL/GenBank/DDBJ databases">
        <authorList>
            <person name="Waldvogel A.-M."/>
            <person name="Schoenle A."/>
        </authorList>
    </citation>
    <scope>NUCLEOTIDE SEQUENCE [LARGE SCALE GENOMIC DNA]</scope>
</reference>
<dbReference type="Gene3D" id="2.30.42.10">
    <property type="match status" value="1"/>
</dbReference>
<dbReference type="InterPro" id="IPR000477">
    <property type="entry name" value="RT_dom"/>
</dbReference>
<dbReference type="FunFam" id="3.40.50.300:FF:002049">
    <property type="entry name" value="Si:ch73-170d6.2"/>
    <property type="match status" value="1"/>
</dbReference>
<evidence type="ECO:0000259" key="4">
    <source>
        <dbReference type="PROSITE" id="PS50853"/>
    </source>
</evidence>
<feature type="region of interest" description="Disordered" evidence="3">
    <location>
        <begin position="1904"/>
        <end position="1971"/>
    </location>
</feature>
<evidence type="ECO:0000256" key="1">
    <source>
        <dbReference type="RuleBase" id="RU004560"/>
    </source>
</evidence>
<dbReference type="InterPro" id="IPR027417">
    <property type="entry name" value="P-loop_NTPase"/>
</dbReference>
<dbReference type="Proteomes" id="UP001497482">
    <property type="component" value="Chromosome 19"/>
</dbReference>
<dbReference type="GO" id="GO:0003824">
    <property type="term" value="F:catalytic activity"/>
    <property type="evidence" value="ECO:0007669"/>
    <property type="project" value="InterPro"/>
</dbReference>
<accession>A0AAV2KJT2</accession>
<dbReference type="InterPro" id="IPR003961">
    <property type="entry name" value="FN3_dom"/>
</dbReference>
<dbReference type="PANTHER" id="PTHR31594:SF16">
    <property type="entry name" value="SI:CH211-281L24.3"/>
    <property type="match status" value="1"/>
</dbReference>
<dbReference type="InterPro" id="IPR013783">
    <property type="entry name" value="Ig-like_fold"/>
</dbReference>